<feature type="compositionally biased region" description="Low complexity" evidence="1">
    <location>
        <begin position="21"/>
        <end position="51"/>
    </location>
</feature>
<name>A0A5M4FI58_9ACTN</name>
<evidence type="ECO:0000313" key="2">
    <source>
        <dbReference type="EMBL" id="KAA1399648.1"/>
    </source>
</evidence>
<dbReference type="AlphaFoldDB" id="A0A5M4FI58"/>
<sequence>MSELTTRVALEPVRRLPTRPPSASSARPIGGASVLPSSPLTRPLLPLAPAVPRRERARVSGTGAASPDPAMPEYRRQRSGRPARLTSRDVELLRFLARYRFATLAELASHFDVEGHILRRRMPKLRRGGWVTSHTMGLTKFLLWTVTDLGADASGLNLQAPKSISPSTIRHDLGLVDLGIRFEATGETVITEREIRAADTRNSVSDRMAAARQSSGHGPGPVYAVATGAAIGKRRRTLHIPDMVLLRDPIEGAPQSIAVELELQHKTPMRVRATLFAYKNATNIGAVVFYTDKVAVRNLINQAAIDTGTTNIVTIRKWMPAAESGVLTLGFG</sequence>
<dbReference type="Proteomes" id="UP000380867">
    <property type="component" value="Unassembled WGS sequence"/>
</dbReference>
<proteinExistence type="predicted"/>
<comment type="caution">
    <text evidence="2">The sequence shown here is derived from an EMBL/GenBank/DDBJ whole genome shotgun (WGS) entry which is preliminary data.</text>
</comment>
<feature type="region of interest" description="Disordered" evidence="1">
    <location>
        <begin position="1"/>
        <end position="83"/>
    </location>
</feature>
<gene>
    <name evidence="2" type="ORF">ESP70_002485</name>
</gene>
<organism evidence="2 3">
    <name type="scientific">Aeromicrobium ginsengisoli</name>
    <dbReference type="NCBI Taxonomy" id="363867"/>
    <lineage>
        <taxon>Bacteria</taxon>
        <taxon>Bacillati</taxon>
        <taxon>Actinomycetota</taxon>
        <taxon>Actinomycetes</taxon>
        <taxon>Propionibacteriales</taxon>
        <taxon>Nocardioidaceae</taxon>
        <taxon>Aeromicrobium</taxon>
    </lineage>
</organism>
<dbReference type="InterPro" id="IPR036390">
    <property type="entry name" value="WH_DNA-bd_sf"/>
</dbReference>
<dbReference type="EMBL" id="SDPQ02000001">
    <property type="protein sequence ID" value="KAA1399648.1"/>
    <property type="molecule type" value="Genomic_DNA"/>
</dbReference>
<evidence type="ECO:0000256" key="1">
    <source>
        <dbReference type="SAM" id="MobiDB-lite"/>
    </source>
</evidence>
<reference evidence="2" key="1">
    <citation type="submission" date="2019-09" db="EMBL/GenBank/DDBJ databases">
        <authorList>
            <person name="Li J."/>
        </authorList>
    </citation>
    <scope>NUCLEOTIDE SEQUENCE [LARGE SCALE GENOMIC DNA]</scope>
    <source>
        <strain evidence="2">JCM 14732</strain>
    </source>
</reference>
<dbReference type="SUPFAM" id="SSF46785">
    <property type="entry name" value="Winged helix' DNA-binding domain"/>
    <property type="match status" value="1"/>
</dbReference>
<dbReference type="OrthoDB" id="4175486at2"/>
<keyword evidence="3" id="KW-1185">Reference proteome</keyword>
<accession>A0A5M4FI58</accession>
<protein>
    <submittedName>
        <fullName evidence="2">Uncharacterized protein</fullName>
    </submittedName>
</protein>
<evidence type="ECO:0000313" key="3">
    <source>
        <dbReference type="Proteomes" id="UP000380867"/>
    </source>
</evidence>